<evidence type="ECO:0000313" key="9">
    <source>
        <dbReference type="Proteomes" id="UP000075230"/>
    </source>
</evidence>
<dbReference type="SUPFAM" id="SSF74788">
    <property type="entry name" value="Cullin repeat-like"/>
    <property type="match status" value="1"/>
</dbReference>
<dbReference type="InterPro" id="IPR019559">
    <property type="entry name" value="Cullin_neddylation_domain"/>
</dbReference>
<dbReference type="InterPro" id="IPR036388">
    <property type="entry name" value="WH-like_DNA-bd_sf"/>
</dbReference>
<dbReference type="FunFam" id="1.20.1310.10:FF:000035">
    <property type="entry name" value="Ubiquitin ligase subunit CulD, putative"/>
    <property type="match status" value="1"/>
</dbReference>
<dbReference type="InterPro" id="IPR016159">
    <property type="entry name" value="Cullin_repeat-like_dom_sf"/>
</dbReference>
<dbReference type="FunFam" id="1.10.10.10:FF:000014">
    <property type="entry name" value="Cullin 1"/>
    <property type="match status" value="1"/>
</dbReference>
<dbReference type="GO" id="GO:0031625">
    <property type="term" value="F:ubiquitin protein ligase binding"/>
    <property type="evidence" value="ECO:0007669"/>
    <property type="project" value="InterPro"/>
</dbReference>
<keyword evidence="2" id="KW-1017">Isopeptide bond</keyword>
<dbReference type="FunFam" id="3.30.230.130:FF:000006">
    <property type="entry name" value="Cullin-4 like"/>
    <property type="match status" value="1"/>
</dbReference>
<dbReference type="Gene3D" id="3.30.230.130">
    <property type="entry name" value="Cullin, Chain C, Domain 2"/>
    <property type="match status" value="1"/>
</dbReference>
<dbReference type="Pfam" id="PF26557">
    <property type="entry name" value="Cullin_AB"/>
    <property type="match status" value="1"/>
</dbReference>
<dbReference type="InterPro" id="IPR036317">
    <property type="entry name" value="Cullin_homology_sf"/>
</dbReference>
<reference evidence="8 9" key="1">
    <citation type="journal article" date="2016" name="DNA Res.">
        <title>Genome sequence of Aspergillus luchuensis NBRC 4314.</title>
        <authorList>
            <person name="Yamada O."/>
            <person name="Machida M."/>
            <person name="Hosoyama A."/>
            <person name="Goto M."/>
            <person name="Takahashi T."/>
            <person name="Futagami T."/>
            <person name="Yamagata Y."/>
            <person name="Takeuchi M."/>
            <person name="Kobayashi T."/>
            <person name="Koike H."/>
            <person name="Abe K."/>
            <person name="Asai K."/>
            <person name="Arita M."/>
            <person name="Fujita N."/>
            <person name="Fukuda K."/>
            <person name="Higa K."/>
            <person name="Horikawa H."/>
            <person name="Ishikawa T."/>
            <person name="Jinno K."/>
            <person name="Kato Y."/>
            <person name="Kirimura K."/>
            <person name="Mizutani O."/>
            <person name="Nakasone K."/>
            <person name="Sano M."/>
            <person name="Shiraishi Y."/>
            <person name="Tsukahara M."/>
            <person name="Gomi K."/>
        </authorList>
    </citation>
    <scope>NUCLEOTIDE SEQUENCE [LARGE SCALE GENOMIC DNA]</scope>
    <source>
        <strain evidence="8 9">RIB 2604</strain>
    </source>
</reference>
<dbReference type="InterPro" id="IPR059120">
    <property type="entry name" value="Cullin-like_AB"/>
</dbReference>
<dbReference type="SMART" id="SM00182">
    <property type="entry name" value="CULLIN"/>
    <property type="match status" value="1"/>
</dbReference>
<evidence type="ECO:0000256" key="5">
    <source>
        <dbReference type="RuleBase" id="RU003829"/>
    </source>
</evidence>
<keyword evidence="8" id="KW-0436">Ligase</keyword>
<organism evidence="8 9">
    <name type="scientific">Aspergillus kawachii</name>
    <name type="common">White koji mold</name>
    <name type="synonym">Aspergillus awamori var. kawachi</name>
    <dbReference type="NCBI Taxonomy" id="1069201"/>
    <lineage>
        <taxon>Eukaryota</taxon>
        <taxon>Fungi</taxon>
        <taxon>Dikarya</taxon>
        <taxon>Ascomycota</taxon>
        <taxon>Pezizomycotina</taxon>
        <taxon>Eurotiomycetes</taxon>
        <taxon>Eurotiomycetidae</taxon>
        <taxon>Eurotiales</taxon>
        <taxon>Aspergillaceae</taxon>
        <taxon>Aspergillus</taxon>
        <taxon>Aspergillus subgen. Circumdati</taxon>
    </lineage>
</organism>
<dbReference type="FunFam" id="1.20.1310.10:FF:000044">
    <property type="entry name" value="Ubiquitin ligase subunit CulD, putative"/>
    <property type="match status" value="1"/>
</dbReference>
<dbReference type="InterPro" id="IPR016158">
    <property type="entry name" value="Cullin_homology"/>
</dbReference>
<proteinExistence type="inferred from homology"/>
<evidence type="ECO:0000313" key="8">
    <source>
        <dbReference type="EMBL" id="GAT19159.1"/>
    </source>
</evidence>
<accession>A0A146EZG5</accession>
<dbReference type="PROSITE" id="PS50069">
    <property type="entry name" value="CULLIN_2"/>
    <property type="match status" value="1"/>
</dbReference>
<evidence type="ECO:0000256" key="4">
    <source>
        <dbReference type="PROSITE-ProRule" id="PRU00330"/>
    </source>
</evidence>
<dbReference type="InterPro" id="IPR016157">
    <property type="entry name" value="Cullin_CS"/>
</dbReference>
<evidence type="ECO:0000256" key="3">
    <source>
        <dbReference type="ARBA" id="ARBA00022843"/>
    </source>
</evidence>
<reference evidence="9" key="2">
    <citation type="submission" date="2016-02" db="EMBL/GenBank/DDBJ databases">
        <title>Genome sequencing of Aspergillus luchuensis NBRC 4314.</title>
        <authorList>
            <person name="Yamada O."/>
        </authorList>
    </citation>
    <scope>NUCLEOTIDE SEQUENCE [LARGE SCALE GENOMIC DNA]</scope>
    <source>
        <strain evidence="9">RIB 2604</strain>
    </source>
</reference>
<dbReference type="InterPro" id="IPR045093">
    <property type="entry name" value="Cullin"/>
</dbReference>
<feature type="compositionally biased region" description="Polar residues" evidence="6">
    <location>
        <begin position="107"/>
        <end position="134"/>
    </location>
</feature>
<dbReference type="GO" id="GO:0006511">
    <property type="term" value="P:ubiquitin-dependent protein catabolic process"/>
    <property type="evidence" value="ECO:0007669"/>
    <property type="project" value="InterPro"/>
</dbReference>
<dbReference type="InterPro" id="IPR001373">
    <property type="entry name" value="Cullin_N"/>
</dbReference>
<dbReference type="GO" id="GO:0031461">
    <property type="term" value="C:cullin-RING ubiquitin ligase complex"/>
    <property type="evidence" value="ECO:0007669"/>
    <property type="project" value="InterPro"/>
</dbReference>
<dbReference type="InterPro" id="IPR036390">
    <property type="entry name" value="WH_DNA-bd_sf"/>
</dbReference>
<protein>
    <submittedName>
        <fullName evidence="8">Ubiquitin ligase subunit CulD</fullName>
    </submittedName>
</protein>
<dbReference type="SUPFAM" id="SSF75632">
    <property type="entry name" value="Cullin homology domain"/>
    <property type="match status" value="1"/>
</dbReference>
<dbReference type="Pfam" id="PF00888">
    <property type="entry name" value="Cullin"/>
    <property type="match status" value="2"/>
</dbReference>
<dbReference type="AlphaFoldDB" id="A0A146EZG5"/>
<evidence type="ECO:0000256" key="1">
    <source>
        <dbReference type="ARBA" id="ARBA00006019"/>
    </source>
</evidence>
<sequence length="813" mass="92364">MQQNSRGTTEQRSGKRKSIGKRKLSDQEEALQQPQQQQANISEFLSRNHTTPARGHHQQTSPTSKRLRLSPPLSNSVPSAYSRDRSASDRMYNFANAESRPGAPMGQSASGADLPNTTTKPRTFNATSRQNNFTPHTGAKRLVVKNLRTGSRLNQESYFEKIWGQLDAALSAIFGGGKPEISLEELYKGAENVCRQGRAAVLAKRLQDRCREHVSGKLRDKLVAKAADGSNVDTLRAVVEAWSQWQSKLVTVRWIFYYLDQSFLLHSKEFPMIREMGLIQFRQHIFSDAVLQPKILQGACDLVEADRGEEQSVVADSLLLRNTIELFHGLDIYTTGFEPLLISESKKYFSSWAQREATGYLATFAENSHRLIEREVTRCELFSLNRSTKQMLSELLDRALVTEQEDVLLNQPDILGLLRAGNKVALERLYSLLQRKDLGAKLKTAFSGYIIEEGSGIVFDEDKEADMAEDMPLADEDAEIDRQLDQVLDLFRFVHGKAVFEAFYKNDLARRLLMGRSASDDAEKSMLARLKTECGSSFTHNLESMFKDMDVARDEMSAYSSIQRERRDRLPVDLNVSVLSASAWPTYPDVQVRIPPEIATAVDDFEKFYNTKYNGRKLNWKHQLAHCQLRARFPKGDKELVVSSFQAIVLLLFNDIPEGGSLGYSQIQEATMLSDQELKRTLQSLACAKYRVLSKKPKGRDVNTTDEFSYNAAFTDPKMRIKINQIQLKETKEENKTTHERVAADRHYETQAAIVRIMKSRKTITHAELVAEVIKATRSRGVLEPADIKKNIEKLIEKDYMEREEGNRYQYVA</sequence>
<dbReference type="PROSITE" id="PS01256">
    <property type="entry name" value="CULLIN_1"/>
    <property type="match status" value="1"/>
</dbReference>
<dbReference type="Gene3D" id="1.10.10.10">
    <property type="entry name" value="Winged helix-like DNA-binding domain superfamily/Winged helix DNA-binding domain"/>
    <property type="match status" value="1"/>
</dbReference>
<dbReference type="Gene3D" id="1.20.1310.10">
    <property type="entry name" value="Cullin Repeats"/>
    <property type="match status" value="3"/>
</dbReference>
<evidence type="ECO:0000256" key="6">
    <source>
        <dbReference type="SAM" id="MobiDB-lite"/>
    </source>
</evidence>
<comment type="caution">
    <text evidence="8">The sequence shown here is derived from an EMBL/GenBank/DDBJ whole genome shotgun (WGS) entry which is preliminary data.</text>
</comment>
<dbReference type="FunFam" id="1.20.1310.10:FF:000031">
    <property type="entry name" value="Ubiquitin ligase subunit CulD"/>
    <property type="match status" value="1"/>
</dbReference>
<feature type="region of interest" description="Disordered" evidence="6">
    <location>
        <begin position="1"/>
        <end position="134"/>
    </location>
</feature>
<feature type="compositionally biased region" description="Polar residues" evidence="6">
    <location>
        <begin position="40"/>
        <end position="51"/>
    </location>
</feature>
<dbReference type="SMART" id="SM00884">
    <property type="entry name" value="Cullin_Nedd8"/>
    <property type="match status" value="1"/>
</dbReference>
<dbReference type="VEuPathDB" id="FungiDB:ASPFODRAFT_192920"/>
<dbReference type="Pfam" id="PF10557">
    <property type="entry name" value="Cullin_Nedd8"/>
    <property type="match status" value="1"/>
</dbReference>
<dbReference type="SUPFAM" id="SSF46785">
    <property type="entry name" value="Winged helix' DNA-binding domain"/>
    <property type="match status" value="1"/>
</dbReference>
<evidence type="ECO:0000259" key="7">
    <source>
        <dbReference type="PROSITE" id="PS50069"/>
    </source>
</evidence>
<feature type="compositionally biased region" description="Polar residues" evidence="6">
    <location>
        <begin position="1"/>
        <end position="11"/>
    </location>
</feature>
<gene>
    <name evidence="8" type="ORF">RIB2604_00400910</name>
</gene>
<dbReference type="EMBL" id="BCWF01000004">
    <property type="protein sequence ID" value="GAT19159.1"/>
    <property type="molecule type" value="Genomic_DNA"/>
</dbReference>
<comment type="similarity">
    <text evidence="1 4 5">Belongs to the cullin family.</text>
</comment>
<keyword evidence="3" id="KW-0832">Ubl conjugation</keyword>
<dbReference type="GO" id="GO:0016874">
    <property type="term" value="F:ligase activity"/>
    <property type="evidence" value="ECO:0007669"/>
    <property type="project" value="UniProtKB-KW"/>
</dbReference>
<feature type="domain" description="Cullin family profile" evidence="7">
    <location>
        <begin position="476"/>
        <end position="686"/>
    </location>
</feature>
<dbReference type="PANTHER" id="PTHR11932">
    <property type="entry name" value="CULLIN"/>
    <property type="match status" value="1"/>
</dbReference>
<feature type="compositionally biased region" description="Low complexity" evidence="6">
    <location>
        <begin position="30"/>
        <end position="39"/>
    </location>
</feature>
<evidence type="ECO:0000256" key="2">
    <source>
        <dbReference type="ARBA" id="ARBA00022499"/>
    </source>
</evidence>
<dbReference type="Proteomes" id="UP000075230">
    <property type="component" value="Unassembled WGS sequence"/>
</dbReference>
<name>A0A146EZG5_ASPKA</name>